<dbReference type="InterPro" id="IPR044576">
    <property type="entry name" value="At4g25390-like"/>
</dbReference>
<feature type="compositionally biased region" description="Basic and acidic residues" evidence="13">
    <location>
        <begin position="944"/>
        <end position="961"/>
    </location>
</feature>
<dbReference type="InterPro" id="IPR043502">
    <property type="entry name" value="DNA/RNA_pol_sf"/>
</dbReference>
<evidence type="ECO:0000256" key="5">
    <source>
        <dbReference type="ARBA" id="ARBA00022741"/>
    </source>
</evidence>
<keyword evidence="5 12" id="KW-0547">Nucleotide-binding</keyword>
<feature type="domain" description="CCHC-type" evidence="15">
    <location>
        <begin position="188"/>
        <end position="203"/>
    </location>
</feature>
<accession>A0AA35YCQ5</accession>
<feature type="compositionally biased region" description="Low complexity" evidence="13">
    <location>
        <begin position="86"/>
        <end position="99"/>
    </location>
</feature>
<dbReference type="GO" id="GO:0006508">
    <property type="term" value="P:proteolysis"/>
    <property type="evidence" value="ECO:0007669"/>
    <property type="project" value="UniProtKB-KW"/>
</dbReference>
<evidence type="ECO:0000259" key="15">
    <source>
        <dbReference type="PROSITE" id="PS50158"/>
    </source>
</evidence>
<dbReference type="Gene3D" id="3.10.10.10">
    <property type="entry name" value="HIV Type 1 Reverse Transcriptase, subunit A, domain 1"/>
    <property type="match status" value="1"/>
</dbReference>
<dbReference type="GO" id="GO:0004672">
    <property type="term" value="F:protein kinase activity"/>
    <property type="evidence" value="ECO:0007669"/>
    <property type="project" value="InterPro"/>
</dbReference>
<proteinExistence type="predicted"/>
<feature type="region of interest" description="Disordered" evidence="13">
    <location>
        <begin position="38"/>
        <end position="117"/>
    </location>
</feature>
<dbReference type="Proteomes" id="UP001177003">
    <property type="component" value="Chromosome 1"/>
</dbReference>
<dbReference type="PROSITE" id="PS50878">
    <property type="entry name" value="RT_POL"/>
    <property type="match status" value="1"/>
</dbReference>
<organism evidence="17 18">
    <name type="scientific">Lactuca saligna</name>
    <name type="common">Willowleaf lettuce</name>
    <dbReference type="NCBI Taxonomy" id="75948"/>
    <lineage>
        <taxon>Eukaryota</taxon>
        <taxon>Viridiplantae</taxon>
        <taxon>Streptophyta</taxon>
        <taxon>Embryophyta</taxon>
        <taxon>Tracheophyta</taxon>
        <taxon>Spermatophyta</taxon>
        <taxon>Magnoliopsida</taxon>
        <taxon>eudicotyledons</taxon>
        <taxon>Gunneridae</taxon>
        <taxon>Pentapetalae</taxon>
        <taxon>asterids</taxon>
        <taxon>campanulids</taxon>
        <taxon>Asterales</taxon>
        <taxon>Asteraceae</taxon>
        <taxon>Cichorioideae</taxon>
        <taxon>Cichorieae</taxon>
        <taxon>Lactucinae</taxon>
        <taxon>Lactuca</taxon>
    </lineage>
</organism>
<sequence length="1200" mass="135821">MITSEGKKIERFIWGLTSPIQGNVIAANPETFDSAKRLAKRLYDHNHKKGEKPVETEKKKESDGKKGWNNKRKGRQGPETSKKQQTVAVHAVTAPVPVTSHAPTSAASNTSKPYSGTHPKCNKCGFHHQGECREFHCTSCNRRGHTAKFCRTYPSQNQNQGNNQNNNNPRNNNNTNAGSNNAGLSHTCFECGRTGHFRRDCPNNNNNSGNRGAGRMLTMGQSDAVQDPAVVTGTFLLNHAYACILFDTGAERSFEFRCDYRHGLVEPHHAEIMCHEKAVRLRLPNHETLVIYGDKPSTNLRLISCIKAQKHLRKNNLAFLAHIVDKTKEEINIQDIPVACEFPDVFPEDLPGVPLERQVEFRIDLVPGATPLAKSPYRLAPAEMQELSSQLSELLDKGFIRPSYSPWGAPVLFVKKKDGSFRMCIDYRELNKLTVKNRYPLPRIDDLFDQLQGASYFSKIDLLSGYHQLKVREEDIPKTAFRTRYGHYEFVVMPFGLTNAPAAFMDLMNRICQPFLDNFVIVFIDDILVYSRSKEEHGQHLRQVLETLRSERLYAKLSKCEFWLRSVNFLGHVVSQDGIHVDPSKVKAVEGWETPTTPTEIRQFLGLAGYYSPQNTELPSSSSYKELNSATNGFSDDNYIGKGGSGTVYRGILRNGKLVAVKMLDSESLDAEREFQTELRILGGLESQFIVSLLGYCFDKRKRLVVYEYMPNRSLQESLFSDRSLNWERRFDIILDVARALEFLHRECDPPVIHGDVKPSNVLLDTEFRAKLADFGLSKLKIEPEFGVDLFSQDLSGTLAGGGVGESPAIGTPVDSSTANEVDFALALQASSSSTPTNNKVVCNNPKFGFTNEKGKDIENGGGDDWINNKFTNYDDDLGLNFDNNHIGESNMNPSDDRKTGKKQWGKDWWWKQEGSGELCSKDYVREWIGSQTCSSANPDWDDDKNFELKDSNDNENKPENEEQSGWKPHRKMQEWWKEEHLDELSNKKVEKKKKKMKRKLKLSIFRKKRKTNRHNHENEIDPNTEFSFRKNSKKNSEDLFSRELSSTTSMRGTLCYVAPEYGGCGYLMEKTDIYSFGVLILVIVSGRRPLHVLSSPMKLEKANLISWCRQLAQGGDLLELMDERLKEGECYNKVQAILCVNLALACLQKMPELRPDIGDIVKILKGEMDLPVVPFEFSPSPPSKLVGKSKSRRKNNNAD</sequence>
<dbReference type="PROSITE" id="PS00108">
    <property type="entry name" value="PROTEIN_KINASE_ST"/>
    <property type="match status" value="1"/>
</dbReference>
<dbReference type="PANTHER" id="PTHR46821">
    <property type="entry name" value="OS07G0586332 PROTEIN"/>
    <property type="match status" value="1"/>
</dbReference>
<feature type="region of interest" description="Disordered" evidence="13">
    <location>
        <begin position="1179"/>
        <end position="1200"/>
    </location>
</feature>
<name>A0AA35YCQ5_LACSI</name>
<evidence type="ECO:0000256" key="7">
    <source>
        <dbReference type="ARBA" id="ARBA00022777"/>
    </source>
</evidence>
<keyword evidence="1" id="KW-0645">Protease</keyword>
<dbReference type="Gene3D" id="3.30.70.270">
    <property type="match status" value="2"/>
</dbReference>
<dbReference type="GO" id="GO:0003676">
    <property type="term" value="F:nucleic acid binding"/>
    <property type="evidence" value="ECO:0007669"/>
    <property type="project" value="InterPro"/>
</dbReference>
<dbReference type="InterPro" id="IPR001878">
    <property type="entry name" value="Znf_CCHC"/>
</dbReference>
<feature type="region of interest" description="Disordered" evidence="13">
    <location>
        <begin position="935"/>
        <end position="970"/>
    </location>
</feature>
<keyword evidence="2" id="KW-0808">Transferase</keyword>
<dbReference type="Pfam" id="PF00078">
    <property type="entry name" value="RVT_1"/>
    <property type="match status" value="1"/>
</dbReference>
<dbReference type="Gene3D" id="4.10.60.10">
    <property type="entry name" value="Zinc finger, CCHC-type"/>
    <property type="match status" value="1"/>
</dbReference>
<dbReference type="PANTHER" id="PTHR46821:SF4">
    <property type="entry name" value="OS08G0275200 PROTEIN"/>
    <property type="match status" value="1"/>
</dbReference>
<dbReference type="SMART" id="SM00343">
    <property type="entry name" value="ZnF_C2HC"/>
    <property type="match status" value="2"/>
</dbReference>
<dbReference type="Gene3D" id="3.30.200.20">
    <property type="entry name" value="Phosphorylase Kinase, domain 1"/>
    <property type="match status" value="1"/>
</dbReference>
<dbReference type="InterPro" id="IPR036875">
    <property type="entry name" value="Znf_CCHC_sf"/>
</dbReference>
<dbReference type="SUPFAM" id="SSF56672">
    <property type="entry name" value="DNA/RNA polymerases"/>
    <property type="match status" value="1"/>
</dbReference>
<keyword evidence="4" id="KW-0540">Nuclease</keyword>
<keyword evidence="11" id="KW-0479">Metal-binding</keyword>
<keyword evidence="6" id="KW-0255">Endonuclease</keyword>
<dbReference type="FunFam" id="3.10.10.10:FF:000007">
    <property type="entry name" value="Retrovirus-related Pol polyprotein from transposon 17.6-like Protein"/>
    <property type="match status" value="1"/>
</dbReference>
<dbReference type="Pfam" id="PF08284">
    <property type="entry name" value="RVP_2"/>
    <property type="match status" value="1"/>
</dbReference>
<evidence type="ECO:0000256" key="9">
    <source>
        <dbReference type="ARBA" id="ARBA00022840"/>
    </source>
</evidence>
<keyword evidence="8" id="KW-0378">Hydrolase</keyword>
<evidence type="ECO:0000313" key="17">
    <source>
        <dbReference type="EMBL" id="CAI9267378.1"/>
    </source>
</evidence>
<dbReference type="InterPro" id="IPR043128">
    <property type="entry name" value="Rev_trsase/Diguanyl_cyclase"/>
</dbReference>
<evidence type="ECO:0000256" key="3">
    <source>
        <dbReference type="ARBA" id="ARBA00022695"/>
    </source>
</evidence>
<feature type="region of interest" description="Disordered" evidence="13">
    <location>
        <begin position="1010"/>
        <end position="1033"/>
    </location>
</feature>
<feature type="compositionally biased region" description="Basic and acidic residues" evidence="13">
    <location>
        <begin position="38"/>
        <end position="66"/>
    </location>
</feature>
<dbReference type="SMART" id="SM00220">
    <property type="entry name" value="S_TKc"/>
    <property type="match status" value="1"/>
</dbReference>
<keyword evidence="9 12" id="KW-0067">ATP-binding</keyword>
<keyword evidence="18" id="KW-1185">Reference proteome</keyword>
<dbReference type="GO" id="GO:0003964">
    <property type="term" value="F:RNA-directed DNA polymerase activity"/>
    <property type="evidence" value="ECO:0007669"/>
    <property type="project" value="UniProtKB-KW"/>
</dbReference>
<dbReference type="InterPro" id="IPR000719">
    <property type="entry name" value="Prot_kinase_dom"/>
</dbReference>
<dbReference type="EMBL" id="OX465077">
    <property type="protein sequence ID" value="CAI9267378.1"/>
    <property type="molecule type" value="Genomic_DNA"/>
</dbReference>
<dbReference type="PROSITE" id="PS50158">
    <property type="entry name" value="ZF_CCHC"/>
    <property type="match status" value="1"/>
</dbReference>
<feature type="compositionally biased region" description="Polar residues" evidence="13">
    <location>
        <begin position="101"/>
        <end position="114"/>
    </location>
</feature>
<evidence type="ECO:0000256" key="12">
    <source>
        <dbReference type="PROSITE-ProRule" id="PRU10141"/>
    </source>
</evidence>
<dbReference type="SUPFAM" id="SSF56112">
    <property type="entry name" value="Protein kinase-like (PK-like)"/>
    <property type="match status" value="1"/>
</dbReference>
<keyword evidence="10" id="KW-0695">RNA-directed DNA polymerase</keyword>
<feature type="domain" description="Reverse transcriptase" evidence="16">
    <location>
        <begin position="395"/>
        <end position="574"/>
    </location>
</feature>
<dbReference type="CDD" id="cd01647">
    <property type="entry name" value="RT_LTR"/>
    <property type="match status" value="1"/>
</dbReference>
<evidence type="ECO:0000256" key="11">
    <source>
        <dbReference type="PROSITE-ProRule" id="PRU00047"/>
    </source>
</evidence>
<evidence type="ECO:0000256" key="1">
    <source>
        <dbReference type="ARBA" id="ARBA00022670"/>
    </source>
</evidence>
<dbReference type="PROSITE" id="PS00107">
    <property type="entry name" value="PROTEIN_KINASE_ATP"/>
    <property type="match status" value="1"/>
</dbReference>
<evidence type="ECO:0000256" key="8">
    <source>
        <dbReference type="ARBA" id="ARBA00022801"/>
    </source>
</evidence>
<protein>
    <submittedName>
        <fullName evidence="17">Uncharacterized protein</fullName>
    </submittedName>
</protein>
<keyword evidence="11" id="KW-0862">Zinc</keyword>
<evidence type="ECO:0000256" key="13">
    <source>
        <dbReference type="SAM" id="MobiDB-lite"/>
    </source>
</evidence>
<keyword evidence="7" id="KW-0418">Kinase</keyword>
<dbReference type="InterPro" id="IPR017441">
    <property type="entry name" value="Protein_kinase_ATP_BS"/>
</dbReference>
<evidence type="ECO:0000256" key="6">
    <source>
        <dbReference type="ARBA" id="ARBA00022759"/>
    </source>
</evidence>
<feature type="region of interest" description="Disordered" evidence="13">
    <location>
        <begin position="152"/>
        <end position="180"/>
    </location>
</feature>
<keyword evidence="11" id="KW-0863">Zinc-finger</keyword>
<dbReference type="InterPro" id="IPR008271">
    <property type="entry name" value="Ser/Thr_kinase_AS"/>
</dbReference>
<feature type="binding site" evidence="12">
    <location>
        <position position="662"/>
    </location>
    <ligand>
        <name>ATP</name>
        <dbReference type="ChEBI" id="CHEBI:30616"/>
    </ligand>
</feature>
<feature type="compositionally biased region" description="Low complexity" evidence="13">
    <location>
        <begin position="154"/>
        <end position="180"/>
    </location>
</feature>
<evidence type="ECO:0000256" key="10">
    <source>
        <dbReference type="ARBA" id="ARBA00022918"/>
    </source>
</evidence>
<evidence type="ECO:0000259" key="16">
    <source>
        <dbReference type="PROSITE" id="PS50878"/>
    </source>
</evidence>
<evidence type="ECO:0000259" key="14">
    <source>
        <dbReference type="PROSITE" id="PS50011"/>
    </source>
</evidence>
<evidence type="ECO:0000256" key="2">
    <source>
        <dbReference type="ARBA" id="ARBA00022679"/>
    </source>
</evidence>
<dbReference type="GO" id="GO:0008270">
    <property type="term" value="F:zinc ion binding"/>
    <property type="evidence" value="ECO:0007669"/>
    <property type="project" value="UniProtKB-KW"/>
</dbReference>
<dbReference type="Pfam" id="PF00098">
    <property type="entry name" value="zf-CCHC"/>
    <property type="match status" value="1"/>
</dbReference>
<evidence type="ECO:0000256" key="4">
    <source>
        <dbReference type="ARBA" id="ARBA00022722"/>
    </source>
</evidence>
<dbReference type="InterPro" id="IPR000477">
    <property type="entry name" value="RT_dom"/>
</dbReference>
<dbReference type="InterPro" id="IPR011009">
    <property type="entry name" value="Kinase-like_dom_sf"/>
</dbReference>
<dbReference type="GO" id="GO:0005524">
    <property type="term" value="F:ATP binding"/>
    <property type="evidence" value="ECO:0007669"/>
    <property type="project" value="UniProtKB-UniRule"/>
</dbReference>
<dbReference type="GO" id="GO:0008233">
    <property type="term" value="F:peptidase activity"/>
    <property type="evidence" value="ECO:0007669"/>
    <property type="project" value="UniProtKB-KW"/>
</dbReference>
<dbReference type="Gene3D" id="1.10.510.10">
    <property type="entry name" value="Transferase(Phosphotransferase) domain 1"/>
    <property type="match status" value="2"/>
</dbReference>
<gene>
    <name evidence="17" type="ORF">LSALG_LOCUS7865</name>
</gene>
<keyword evidence="3" id="KW-0548">Nucleotidyltransferase</keyword>
<evidence type="ECO:0000313" key="18">
    <source>
        <dbReference type="Proteomes" id="UP001177003"/>
    </source>
</evidence>
<dbReference type="GO" id="GO:0004519">
    <property type="term" value="F:endonuclease activity"/>
    <property type="evidence" value="ECO:0007669"/>
    <property type="project" value="UniProtKB-KW"/>
</dbReference>
<dbReference type="PROSITE" id="PS50011">
    <property type="entry name" value="PROTEIN_KINASE_DOM"/>
    <property type="match status" value="1"/>
</dbReference>
<feature type="domain" description="Protein kinase" evidence="14">
    <location>
        <begin position="634"/>
        <end position="1174"/>
    </location>
</feature>
<dbReference type="AlphaFoldDB" id="A0AA35YCQ5"/>
<dbReference type="SUPFAM" id="SSF57756">
    <property type="entry name" value="Retrovirus zinc finger-like domains"/>
    <property type="match status" value="1"/>
</dbReference>
<dbReference type="Pfam" id="PF00069">
    <property type="entry name" value="Pkinase"/>
    <property type="match status" value="1"/>
</dbReference>
<reference evidence="17" key="1">
    <citation type="submission" date="2023-04" db="EMBL/GenBank/DDBJ databases">
        <authorList>
            <person name="Vijverberg K."/>
            <person name="Xiong W."/>
            <person name="Schranz E."/>
        </authorList>
    </citation>
    <scope>NUCLEOTIDE SEQUENCE</scope>
</reference>
<feature type="compositionally biased region" description="Basic residues" evidence="13">
    <location>
        <begin position="1188"/>
        <end position="1200"/>
    </location>
</feature>